<dbReference type="STRING" id="665126.ABB55_08205"/>
<organism evidence="2 3">
    <name type="scientific">Prosthecodimorpha hirschii</name>
    <dbReference type="NCBI Taxonomy" id="665126"/>
    <lineage>
        <taxon>Bacteria</taxon>
        <taxon>Pseudomonadati</taxon>
        <taxon>Pseudomonadota</taxon>
        <taxon>Alphaproteobacteria</taxon>
        <taxon>Hyphomicrobiales</taxon>
        <taxon>Ancalomicrobiaceae</taxon>
        <taxon>Prosthecodimorpha</taxon>
    </lineage>
</organism>
<evidence type="ECO:0000313" key="2">
    <source>
        <dbReference type="EMBL" id="KPL52216.1"/>
    </source>
</evidence>
<gene>
    <name evidence="2" type="ORF">ABB55_08205</name>
</gene>
<reference evidence="2 3" key="1">
    <citation type="submission" date="2015-09" db="EMBL/GenBank/DDBJ databases">
        <authorList>
            <person name="Jackson K.R."/>
            <person name="Lunt B.L."/>
            <person name="Fisher J.N.B."/>
            <person name="Gardner A.V."/>
            <person name="Bailey M.E."/>
            <person name="Deus L.M."/>
            <person name="Earl A.S."/>
            <person name="Gibby P.D."/>
            <person name="Hartmann K.A."/>
            <person name="Liu J.E."/>
            <person name="Manci A.M."/>
            <person name="Nielsen D.A."/>
            <person name="Solomon M.B."/>
            <person name="Breakwell D.P."/>
            <person name="Burnett S.H."/>
            <person name="Grose J.H."/>
        </authorList>
    </citation>
    <scope>NUCLEOTIDE SEQUENCE [LARGE SCALE GENOMIC DNA]</scope>
    <source>
        <strain evidence="2 3">16</strain>
    </source>
</reference>
<dbReference type="EMBL" id="LJYW01000001">
    <property type="protein sequence ID" value="KPL52216.1"/>
    <property type="molecule type" value="Genomic_DNA"/>
</dbReference>
<feature type="region of interest" description="Disordered" evidence="1">
    <location>
        <begin position="67"/>
        <end position="95"/>
    </location>
</feature>
<proteinExistence type="predicted"/>
<name>A0A0P6VLV2_9HYPH</name>
<comment type="caution">
    <text evidence="2">The sequence shown here is derived from an EMBL/GenBank/DDBJ whole genome shotgun (WGS) entry which is preliminary data.</text>
</comment>
<evidence type="ECO:0000256" key="1">
    <source>
        <dbReference type="SAM" id="MobiDB-lite"/>
    </source>
</evidence>
<reference evidence="2 3" key="2">
    <citation type="submission" date="2015-10" db="EMBL/GenBank/DDBJ databases">
        <title>Draft Genome Sequence of Prosthecomicrobium hirschii ATCC 27832.</title>
        <authorList>
            <person name="Daniel J."/>
            <person name="Givan S.A."/>
            <person name="Brun Y.V."/>
            <person name="Brown P.J."/>
        </authorList>
    </citation>
    <scope>NUCLEOTIDE SEQUENCE [LARGE SCALE GENOMIC DNA]</scope>
    <source>
        <strain evidence="2 3">16</strain>
    </source>
</reference>
<accession>A0A0P6VLV2</accession>
<protein>
    <submittedName>
        <fullName evidence="2">Uncharacterized protein</fullName>
    </submittedName>
</protein>
<dbReference type="Proteomes" id="UP000048984">
    <property type="component" value="Unassembled WGS sequence"/>
</dbReference>
<sequence length="232" mass="24486">MATGGVNSGRPTGPVAIETTGSQRPEATVVPTQRYQGDRFLSVQRASFLGNAVLGMVATIGGRFVSQTPSSNGSGPQSSAPSLPSPGPDAGKPSDLAYRGTVMDSIDKQFQTLDTVAQKVKQVGDTTSEVLDALPVPKGAQKLFKVANRTTTFTGLAPLLLSGLYAAASTSNAVGTHAHLRSLAKPTDEDVRINALVQQQARDARQLFKDRTVDYVGERFQEIGVTLPFDKL</sequence>
<dbReference type="AlphaFoldDB" id="A0A0P6VLV2"/>
<feature type="region of interest" description="Disordered" evidence="1">
    <location>
        <begin position="1"/>
        <end position="27"/>
    </location>
</feature>
<keyword evidence="3" id="KW-1185">Reference proteome</keyword>
<evidence type="ECO:0000313" key="3">
    <source>
        <dbReference type="Proteomes" id="UP000048984"/>
    </source>
</evidence>
<dbReference type="RefSeq" id="WP_054358379.1">
    <property type="nucleotide sequence ID" value="NZ_LJYW01000001.1"/>
</dbReference>
<feature type="compositionally biased region" description="Polar residues" evidence="1">
    <location>
        <begin position="67"/>
        <end position="82"/>
    </location>
</feature>